<keyword evidence="6" id="KW-0675">Receptor</keyword>
<evidence type="ECO:0000256" key="2">
    <source>
        <dbReference type="ARBA" id="ARBA00022475"/>
    </source>
</evidence>
<dbReference type="Proteomes" id="UP000019118">
    <property type="component" value="Unassembled WGS sequence"/>
</dbReference>
<evidence type="ECO:0000313" key="11">
    <source>
        <dbReference type="Proteomes" id="UP000019118"/>
    </source>
</evidence>
<dbReference type="Gene3D" id="1.10.287.70">
    <property type="match status" value="1"/>
</dbReference>
<name>A0AAR5PGX8_DENPD</name>
<feature type="transmembrane region" description="Helical" evidence="8">
    <location>
        <begin position="337"/>
        <end position="358"/>
    </location>
</feature>
<evidence type="ECO:0000256" key="9">
    <source>
        <dbReference type="SAM" id="SignalP"/>
    </source>
</evidence>
<keyword evidence="5 8" id="KW-0472">Membrane</keyword>
<dbReference type="InterPro" id="IPR052192">
    <property type="entry name" value="Insect_Ionotropic_Sensory_Rcpt"/>
</dbReference>
<dbReference type="GeneID" id="109537641"/>
<feature type="transmembrane region" description="Helical" evidence="8">
    <location>
        <begin position="556"/>
        <end position="580"/>
    </location>
</feature>
<keyword evidence="7" id="KW-0325">Glycoprotein</keyword>
<evidence type="ECO:0000256" key="1">
    <source>
        <dbReference type="ARBA" id="ARBA00004651"/>
    </source>
</evidence>
<reference evidence="11" key="1">
    <citation type="journal article" date="2013" name="Genome Biol.">
        <title>Draft genome of the mountain pine beetle, Dendroctonus ponderosae Hopkins, a major forest pest.</title>
        <authorList>
            <person name="Keeling C.I."/>
            <person name="Yuen M.M."/>
            <person name="Liao N.Y."/>
            <person name="Docking T.R."/>
            <person name="Chan S.K."/>
            <person name="Taylor G.A."/>
            <person name="Palmquist D.L."/>
            <person name="Jackman S.D."/>
            <person name="Nguyen A."/>
            <person name="Li M."/>
            <person name="Henderson H."/>
            <person name="Janes J.K."/>
            <person name="Zhao Y."/>
            <person name="Pandoh P."/>
            <person name="Moore R."/>
            <person name="Sperling F.A."/>
            <person name="Huber D.P."/>
            <person name="Birol I."/>
            <person name="Jones S.J."/>
            <person name="Bohlmann J."/>
        </authorList>
    </citation>
    <scope>NUCLEOTIDE SEQUENCE</scope>
</reference>
<evidence type="ECO:0000256" key="8">
    <source>
        <dbReference type="SAM" id="Phobius"/>
    </source>
</evidence>
<organism evidence="10 11">
    <name type="scientific">Dendroctonus ponderosae</name>
    <name type="common">Mountain pine beetle</name>
    <dbReference type="NCBI Taxonomy" id="77166"/>
    <lineage>
        <taxon>Eukaryota</taxon>
        <taxon>Metazoa</taxon>
        <taxon>Ecdysozoa</taxon>
        <taxon>Arthropoda</taxon>
        <taxon>Hexapoda</taxon>
        <taxon>Insecta</taxon>
        <taxon>Pterygota</taxon>
        <taxon>Neoptera</taxon>
        <taxon>Endopterygota</taxon>
        <taxon>Coleoptera</taxon>
        <taxon>Polyphaga</taxon>
        <taxon>Cucujiformia</taxon>
        <taxon>Curculionidae</taxon>
        <taxon>Scolytinae</taxon>
        <taxon>Dendroctonus</taxon>
    </lineage>
</organism>
<dbReference type="AlphaFoldDB" id="A0AAR5PGX8"/>
<dbReference type="PANTHER" id="PTHR42643">
    <property type="entry name" value="IONOTROPIC RECEPTOR 20A-RELATED"/>
    <property type="match status" value="1"/>
</dbReference>
<evidence type="ECO:0000256" key="4">
    <source>
        <dbReference type="ARBA" id="ARBA00022989"/>
    </source>
</evidence>
<protein>
    <recommendedName>
        <fullName evidence="12">Ionotropic glutamate receptor C-terminal domain-containing protein</fullName>
    </recommendedName>
</protein>
<feature type="transmembrane region" description="Helical" evidence="8">
    <location>
        <begin position="370"/>
        <end position="388"/>
    </location>
</feature>
<keyword evidence="9" id="KW-0732">Signal</keyword>
<dbReference type="PANTHER" id="PTHR42643:SF35">
    <property type="entry name" value="IONOTROPIC RECEPTOR 68A, ISOFORM A"/>
    <property type="match status" value="1"/>
</dbReference>
<evidence type="ECO:0000256" key="3">
    <source>
        <dbReference type="ARBA" id="ARBA00022692"/>
    </source>
</evidence>
<keyword evidence="4 8" id="KW-1133">Transmembrane helix</keyword>
<evidence type="ECO:0000256" key="6">
    <source>
        <dbReference type="ARBA" id="ARBA00023170"/>
    </source>
</evidence>
<comment type="subcellular location">
    <subcellularLocation>
        <location evidence="1">Cell membrane</location>
        <topology evidence="1">Multi-pass membrane protein</topology>
    </subcellularLocation>
</comment>
<dbReference type="EnsemblMetazoa" id="XM_019904447.1">
    <property type="protein sequence ID" value="XP_019760006.1"/>
    <property type="gene ID" value="LOC109537641"/>
</dbReference>
<evidence type="ECO:0000313" key="10">
    <source>
        <dbReference type="EnsemblMetazoa" id="XP_019760006.1"/>
    </source>
</evidence>
<proteinExistence type="predicted"/>
<keyword evidence="3 8" id="KW-0812">Transmembrane</keyword>
<keyword evidence="2" id="KW-1003">Cell membrane</keyword>
<reference evidence="10" key="2">
    <citation type="submission" date="2024-08" db="UniProtKB">
        <authorList>
            <consortium name="EnsemblMetazoa"/>
        </authorList>
    </citation>
    <scope>IDENTIFICATION</scope>
</reference>
<evidence type="ECO:0000256" key="5">
    <source>
        <dbReference type="ARBA" id="ARBA00023136"/>
    </source>
</evidence>
<dbReference type="GO" id="GO:0005886">
    <property type="term" value="C:plasma membrane"/>
    <property type="evidence" value="ECO:0007669"/>
    <property type="project" value="UniProtKB-SubCell"/>
</dbReference>
<dbReference type="SUPFAM" id="SSF53850">
    <property type="entry name" value="Periplasmic binding protein-like II"/>
    <property type="match status" value="1"/>
</dbReference>
<keyword evidence="11" id="KW-1185">Reference proteome</keyword>
<sequence>MAVSCCLLLFGLLLHGADGWNISASEPLPSELFKRLFSLLFPNASSLCYIFQSDSLQLAHFLSLPVTMVQYQNASILLKMERSCQGFVLSVKDVGVVQRYLRLRTVRYGVLKPHRRIAVVYERAAQIHLQELLGLYAMDVVEVEMPGDALRLRRLRANRVIFQWNLTETEFFLDEAGFAQEEWEPTAFARQFNYTFQFAVFGCEPFILAQNKRIRGGPEINLALEMTRGLPLRFVFADATTENPWAEALNLVKRNEVDMAGCSQYVANQWRHSIDFTVNQNQICQTFLVPKARPSSDVHFLIEAFSGRVWLCLLLGAVGFGAVGRLLLVAWPAGGGASAWITPMLDVLRLYSAGSVFVTGGNLASCPARIYFLFLLFHGFLISTYYSAGLSSTLTVPKLIRQINTLQDLVDYGITFQEQSGIVAAFDLVNSSLFRGLARLHSNQPRSSTPLDGLTAMTVKTLDNSYVTDLDGFEPDKLKDYKALKECIGNHYMGFALQRESPFKRRFDTVAMRIMESGLLRKWLHEQIYQKSALQAQFFSSYAQNAHYRTITARRLYGAFVLLLVGYGSGALALLVEMVFNKNV</sequence>
<feature type="transmembrane region" description="Helical" evidence="8">
    <location>
        <begin position="309"/>
        <end position="331"/>
    </location>
</feature>
<feature type="signal peptide" evidence="9">
    <location>
        <begin position="1"/>
        <end position="19"/>
    </location>
</feature>
<feature type="chain" id="PRO_5043669641" description="Ionotropic glutamate receptor C-terminal domain-containing protein" evidence="9">
    <location>
        <begin position="20"/>
        <end position="584"/>
    </location>
</feature>
<evidence type="ECO:0008006" key="12">
    <source>
        <dbReference type="Google" id="ProtNLM"/>
    </source>
</evidence>
<dbReference type="KEGG" id="dpa:109537641"/>
<accession>A0AAR5PGX8</accession>
<evidence type="ECO:0000256" key="7">
    <source>
        <dbReference type="ARBA" id="ARBA00023180"/>
    </source>
</evidence>